<organism evidence="1 2">
    <name type="scientific">Faecalibacterium hominis</name>
    <name type="common">ex Afrizal et al. 2022</name>
    <dbReference type="NCBI Taxonomy" id="2881265"/>
    <lineage>
        <taxon>Bacteria</taxon>
        <taxon>Bacillati</taxon>
        <taxon>Bacillota</taxon>
        <taxon>Clostridia</taxon>
        <taxon>Eubacteriales</taxon>
        <taxon>Oscillospiraceae</taxon>
        <taxon>Faecalibacterium</taxon>
    </lineage>
</organism>
<name>A0ABS8FGL5_9FIRM</name>
<dbReference type="Proteomes" id="UP001199236">
    <property type="component" value="Unassembled WGS sequence"/>
</dbReference>
<gene>
    <name evidence="1" type="ORF">LKD34_02860</name>
</gene>
<keyword evidence="2" id="KW-1185">Reference proteome</keyword>
<dbReference type="InterPro" id="IPR011664">
    <property type="entry name" value="Abi_system_AbiD/AbiF-like"/>
</dbReference>
<dbReference type="Pfam" id="PF07751">
    <property type="entry name" value="Abi_2"/>
    <property type="match status" value="1"/>
</dbReference>
<dbReference type="EMBL" id="JAJEQO010000003">
    <property type="protein sequence ID" value="MCC2212447.1"/>
    <property type="molecule type" value="Genomic_DNA"/>
</dbReference>
<evidence type="ECO:0000313" key="2">
    <source>
        <dbReference type="Proteomes" id="UP001199236"/>
    </source>
</evidence>
<dbReference type="RefSeq" id="WP_227622223.1">
    <property type="nucleotide sequence ID" value="NZ_JAJEQO010000003.1"/>
</dbReference>
<reference evidence="1 2" key="1">
    <citation type="submission" date="2021-10" db="EMBL/GenBank/DDBJ databases">
        <title>Anaerobic single-cell dispensing facilitates the cultivation of human gut bacteria.</title>
        <authorList>
            <person name="Afrizal A."/>
        </authorList>
    </citation>
    <scope>NUCLEOTIDE SEQUENCE [LARGE SCALE GENOMIC DNA]</scope>
    <source>
        <strain evidence="1 2">CLA-AA-H223</strain>
    </source>
</reference>
<proteinExistence type="predicted"/>
<protein>
    <submittedName>
        <fullName evidence="1">Abi family protein</fullName>
    </submittedName>
</protein>
<comment type="caution">
    <text evidence="1">The sequence shown here is derived from an EMBL/GenBank/DDBJ whole genome shotgun (WGS) entry which is preliminary data.</text>
</comment>
<accession>A0ABS8FGL5</accession>
<evidence type="ECO:0000313" key="1">
    <source>
        <dbReference type="EMBL" id="MCC2212447.1"/>
    </source>
</evidence>
<sequence>MNLKPPLSYEDQVSRLIEHHMQVSSKKDAAAFLSKVNYYRLTGYALQFRDETGQDYFEGTSFETVRNIYRFDTELRGILRDALDEAEGAFRTHIANGFSMIKCSKSPYDGHYDLENFYRKELYRSVMESLKREEERREDSLVVQHHKRCYGDTLPLWVIVEMLSFSSLSTLYSAMYLSEQDKIATMRGQTAKVMKNHMHVLTVLRNKCSHGRRLYNTPLHPSVMLGSGYLRNHPEVGCDTLFAGILALMRNLPERESKILLYNRLCTCLTKYAASIDLSCIGFPANYKQLLQIELSNPGW</sequence>